<accession>A0A1M4MWT5</accession>
<dbReference type="GO" id="GO:0006313">
    <property type="term" value="P:DNA transposition"/>
    <property type="evidence" value="ECO:0007669"/>
    <property type="project" value="InterPro"/>
</dbReference>
<evidence type="ECO:0000313" key="3">
    <source>
        <dbReference type="Proteomes" id="UP000184085"/>
    </source>
</evidence>
<dbReference type="Proteomes" id="UP000184085">
    <property type="component" value="Unassembled WGS sequence"/>
</dbReference>
<dbReference type="Gene3D" id="1.10.10.10">
    <property type="entry name" value="Winged helix-like DNA-binding domain superfamily/Winged helix DNA-binding domain"/>
    <property type="match status" value="1"/>
</dbReference>
<evidence type="ECO:0008006" key="4">
    <source>
        <dbReference type="Google" id="ProtNLM"/>
    </source>
</evidence>
<sequence length="133" mass="14064">MCAIKSFLISLGVEFHPSGHRTWSEEAKAHLVAQTLEPGATVKAVAERYGVLANQLSAWRRAAKDGELVLPSGAEDEAVFAPLVICEPEAKPEGGTVSDALRIRTGDVCLELPLDTGASRIAEIVQALRAAAC</sequence>
<gene>
    <name evidence="2" type="ORF">KARMA_0402</name>
</gene>
<dbReference type="GO" id="GO:0043565">
    <property type="term" value="F:sequence-specific DNA binding"/>
    <property type="evidence" value="ECO:0007669"/>
    <property type="project" value="InterPro"/>
</dbReference>
<keyword evidence="3" id="KW-1185">Reference proteome</keyword>
<dbReference type="EMBL" id="FMJB01000019">
    <property type="protein sequence ID" value="SCM66228.1"/>
    <property type="molecule type" value="Genomic_DNA"/>
</dbReference>
<dbReference type="Pfam" id="PF01527">
    <property type="entry name" value="HTH_Tnp_1"/>
    <property type="match status" value="1"/>
</dbReference>
<evidence type="ECO:0000256" key="1">
    <source>
        <dbReference type="ARBA" id="ARBA00009964"/>
    </source>
</evidence>
<protein>
    <recommendedName>
        <fullName evidence="4">Transposase</fullName>
    </recommendedName>
</protein>
<organism evidence="2 3">
    <name type="scientific">Donghicola eburneus</name>
    <dbReference type="NCBI Taxonomy" id="393278"/>
    <lineage>
        <taxon>Bacteria</taxon>
        <taxon>Pseudomonadati</taxon>
        <taxon>Pseudomonadota</taxon>
        <taxon>Alphaproteobacteria</taxon>
        <taxon>Rhodobacterales</taxon>
        <taxon>Roseobacteraceae</taxon>
        <taxon>Donghicola</taxon>
    </lineage>
</organism>
<dbReference type="InterPro" id="IPR010921">
    <property type="entry name" value="Trp_repressor/repl_initiator"/>
</dbReference>
<dbReference type="SUPFAM" id="SSF48295">
    <property type="entry name" value="TrpR-like"/>
    <property type="match status" value="1"/>
</dbReference>
<dbReference type="RefSeq" id="WP_072703260.1">
    <property type="nucleotide sequence ID" value="NZ_FMJB01000019.1"/>
</dbReference>
<evidence type="ECO:0000313" key="2">
    <source>
        <dbReference type="EMBL" id="SCM66228.1"/>
    </source>
</evidence>
<proteinExistence type="inferred from homology"/>
<dbReference type="AlphaFoldDB" id="A0A1M4MWT5"/>
<name>A0A1M4MWT5_9RHOB</name>
<reference evidence="3" key="1">
    <citation type="submission" date="2016-09" db="EMBL/GenBank/DDBJ databases">
        <authorList>
            <person name="Wibberg D."/>
        </authorList>
    </citation>
    <scope>NUCLEOTIDE SEQUENCE [LARGE SCALE GENOMIC DNA]</scope>
</reference>
<dbReference type="PANTHER" id="PTHR37936">
    <property type="entry name" value="TRANSPOSASE INSC FOR INSERTION ELEMENT IS2A-RELATED"/>
    <property type="match status" value="1"/>
</dbReference>
<dbReference type="InterPro" id="IPR036388">
    <property type="entry name" value="WH-like_DNA-bd_sf"/>
</dbReference>
<dbReference type="GO" id="GO:0004803">
    <property type="term" value="F:transposase activity"/>
    <property type="evidence" value="ECO:0007669"/>
    <property type="project" value="InterPro"/>
</dbReference>
<dbReference type="PANTHER" id="PTHR37936:SF3">
    <property type="entry name" value="TRANSPOSASE INSC FOR INSERTION ELEMENT IS2A-RELATED"/>
    <property type="match status" value="1"/>
</dbReference>
<dbReference type="InterPro" id="IPR002514">
    <property type="entry name" value="Transposase_8"/>
</dbReference>
<comment type="similarity">
    <text evidence="1">Belongs to the transposase 8 family.</text>
</comment>